<feature type="transmembrane region" description="Helical" evidence="2">
    <location>
        <begin position="284"/>
        <end position="304"/>
    </location>
</feature>
<name>A0A7U3VNR7_9ACTN</name>
<feature type="compositionally biased region" description="Basic and acidic residues" evidence="1">
    <location>
        <begin position="127"/>
        <end position="136"/>
    </location>
</feature>
<feature type="compositionally biased region" description="Gly residues" evidence="1">
    <location>
        <begin position="228"/>
        <end position="237"/>
    </location>
</feature>
<feature type="compositionally biased region" description="Low complexity" evidence="1">
    <location>
        <begin position="137"/>
        <end position="147"/>
    </location>
</feature>
<reference evidence="3 4" key="2">
    <citation type="journal article" date="2011" name="J. Antibiot.">
        <title>Furaquinocins I and J: novel polyketide isoprenoid hybrid compounds from Streptomyces reveromyceticus SN-593.</title>
        <authorList>
            <person name="Panthee S."/>
            <person name="Takahashi S."/>
            <person name="Takagi H."/>
            <person name="Nogawa T."/>
            <person name="Oowada E."/>
            <person name="Uramoto M."/>
            <person name="Osada H."/>
        </authorList>
    </citation>
    <scope>NUCLEOTIDE SEQUENCE [LARGE SCALE GENOMIC DNA]</scope>
    <source>
        <strain evidence="3 4">SN-593</strain>
    </source>
</reference>
<feature type="region of interest" description="Disordered" evidence="1">
    <location>
        <begin position="214"/>
        <end position="254"/>
    </location>
</feature>
<dbReference type="KEGG" id="arev:RVR_3956"/>
<gene>
    <name evidence="3" type="ORF">RVR_3956</name>
</gene>
<keyword evidence="2" id="KW-1133">Transmembrane helix</keyword>
<keyword evidence="2" id="KW-0472">Membrane</keyword>
<dbReference type="EMBL" id="AP018365">
    <property type="protein sequence ID" value="BBA97962.1"/>
    <property type="molecule type" value="Genomic_DNA"/>
</dbReference>
<keyword evidence="4" id="KW-1185">Reference proteome</keyword>
<protein>
    <submittedName>
        <fullName evidence="3">Uncharacterized protein</fullName>
    </submittedName>
</protein>
<proteinExistence type="predicted"/>
<accession>A0A7U3VNR7</accession>
<organism evidence="3 4">
    <name type="scientific">Actinacidiphila reveromycinica</name>
    <dbReference type="NCBI Taxonomy" id="659352"/>
    <lineage>
        <taxon>Bacteria</taxon>
        <taxon>Bacillati</taxon>
        <taxon>Actinomycetota</taxon>
        <taxon>Actinomycetes</taxon>
        <taxon>Kitasatosporales</taxon>
        <taxon>Streptomycetaceae</taxon>
        <taxon>Actinacidiphila</taxon>
    </lineage>
</organism>
<evidence type="ECO:0000313" key="3">
    <source>
        <dbReference type="EMBL" id="BBA97962.1"/>
    </source>
</evidence>
<evidence type="ECO:0000256" key="1">
    <source>
        <dbReference type="SAM" id="MobiDB-lite"/>
    </source>
</evidence>
<dbReference type="AlphaFoldDB" id="A0A7U3VNR7"/>
<dbReference type="Pfam" id="PF22564">
    <property type="entry name" value="HAAS"/>
    <property type="match status" value="1"/>
</dbReference>
<feature type="compositionally biased region" description="Low complexity" evidence="1">
    <location>
        <begin position="238"/>
        <end position="251"/>
    </location>
</feature>
<evidence type="ECO:0000256" key="2">
    <source>
        <dbReference type="SAM" id="Phobius"/>
    </source>
</evidence>
<feature type="region of interest" description="Disordered" evidence="1">
    <location>
        <begin position="81"/>
        <end position="197"/>
    </location>
</feature>
<sequence>MAGGGAADGGRSPAVGVESDRLVFDYLSRVGDLAQTALPAADRMRLVAQLRSDIDKARGDGDNAATVQRILGRFGSPDEVVEAAAGTRGSAGAGAASTAGAQEPPAGEPAPGSYGPYAKARRAAVPKSRDSSRGEPGEAAAESAAKGTAEEPGDPGDGAGDRTRRAQRGRGDREPEWWGGGPGDGRARLGEEVPGLPGMTGGIFIPFDDEELAGREAAEEPQPLPGALAGGGGGGAEAAGAAGDGAPAGEAPKQRKGLLRGLLRPGAGAGGGARARVRGWGSPILLLAALLLVAGVVIGSWIPLGLGWLAGYLSRTLTRTQAKIAVFGVPGATAVGFAVWLWGRGKGRWGSPIAQGQMGHAVRDDLPVAVRVAAVGSALYFVWRARRSASG</sequence>
<feature type="transmembrane region" description="Helical" evidence="2">
    <location>
        <begin position="324"/>
        <end position="343"/>
    </location>
</feature>
<reference evidence="3 4" key="4">
    <citation type="journal article" date="2020" name="Sci. Rep.">
        <title>beta-carboline chemical signals induce reveromycin production through a LuxR family regulator in Streptomyces sp. SN-593.</title>
        <authorList>
            <person name="Panthee S."/>
            <person name="Kito N."/>
            <person name="Hayashi T."/>
            <person name="Shimizu T."/>
            <person name="Ishikawa J."/>
            <person name="Hamamoto H."/>
            <person name="Osada H."/>
            <person name="Takahashi S."/>
        </authorList>
    </citation>
    <scope>NUCLEOTIDE SEQUENCE [LARGE SCALE GENOMIC DNA]</scope>
    <source>
        <strain evidence="3 4">SN-593</strain>
    </source>
</reference>
<reference evidence="3 4" key="3">
    <citation type="journal article" date="2011" name="Nat. Chem. Biol.">
        <title>Reveromycin A biosynthesis uses RevG and RevJ for stereospecific spiroacetal formation.</title>
        <authorList>
            <person name="Takahashi S."/>
            <person name="Toyoda A."/>
            <person name="Sekiyama Y."/>
            <person name="Takagi H."/>
            <person name="Nogawa T."/>
            <person name="Uramoto M."/>
            <person name="Suzuki R."/>
            <person name="Koshino H."/>
            <person name="Kumano T."/>
            <person name="Panthee S."/>
            <person name="Dairi T."/>
            <person name="Ishikawa J."/>
            <person name="Ikeda H."/>
            <person name="Sakaki Y."/>
            <person name="Osada H."/>
        </authorList>
    </citation>
    <scope>NUCLEOTIDE SEQUENCE [LARGE SCALE GENOMIC DNA]</scope>
    <source>
        <strain evidence="3 4">SN-593</strain>
    </source>
</reference>
<feature type="compositionally biased region" description="Low complexity" evidence="1">
    <location>
        <begin position="83"/>
        <end position="118"/>
    </location>
</feature>
<reference evidence="3 4" key="1">
    <citation type="journal article" date="2010" name="J. Bacteriol.">
        <title>Biochemical characterization of a novel indole prenyltransferase from Streptomyces sp. SN-593.</title>
        <authorList>
            <person name="Takahashi S."/>
            <person name="Takagi H."/>
            <person name="Toyoda A."/>
            <person name="Uramoto M."/>
            <person name="Nogawa T."/>
            <person name="Ueki M."/>
            <person name="Sakaki Y."/>
            <person name="Osada H."/>
        </authorList>
    </citation>
    <scope>NUCLEOTIDE SEQUENCE [LARGE SCALE GENOMIC DNA]</scope>
    <source>
        <strain evidence="3 4">SN-593</strain>
    </source>
</reference>
<feature type="compositionally biased region" description="Basic and acidic residues" evidence="1">
    <location>
        <begin position="159"/>
        <end position="176"/>
    </location>
</feature>
<keyword evidence="2" id="KW-0812">Transmembrane</keyword>
<dbReference type="Proteomes" id="UP000595703">
    <property type="component" value="Chromosome"/>
</dbReference>
<evidence type="ECO:0000313" key="4">
    <source>
        <dbReference type="Proteomes" id="UP000595703"/>
    </source>
</evidence>